<accession>A0AAE3GEP2</accession>
<evidence type="ECO:0000256" key="1">
    <source>
        <dbReference type="ARBA" id="ARBA00004651"/>
    </source>
</evidence>
<feature type="transmembrane region" description="Helical" evidence="9">
    <location>
        <begin position="139"/>
        <end position="164"/>
    </location>
</feature>
<feature type="transmembrane region" description="Helical" evidence="9">
    <location>
        <begin position="478"/>
        <end position="500"/>
    </location>
</feature>
<feature type="transmembrane region" description="Helical" evidence="9">
    <location>
        <begin position="361"/>
        <end position="384"/>
    </location>
</feature>
<feature type="transmembrane region" description="Helical" evidence="9">
    <location>
        <begin position="170"/>
        <end position="189"/>
    </location>
</feature>
<dbReference type="Gene3D" id="1.20.1720.10">
    <property type="entry name" value="Multidrug resistance protein D"/>
    <property type="match status" value="1"/>
</dbReference>
<keyword evidence="12" id="KW-1185">Reference proteome</keyword>
<reference evidence="11" key="1">
    <citation type="submission" date="2022-06" db="EMBL/GenBank/DDBJ databases">
        <title>Genomic Encyclopedia of Archaeal and Bacterial Type Strains, Phase II (KMG-II): from individual species to whole genera.</title>
        <authorList>
            <person name="Goeker M."/>
        </authorList>
    </citation>
    <scope>NUCLEOTIDE SEQUENCE</scope>
    <source>
        <strain evidence="11">DSM 43935</strain>
    </source>
</reference>
<dbReference type="PANTHER" id="PTHR42718">
    <property type="entry name" value="MAJOR FACILITATOR SUPERFAMILY MULTIDRUG TRANSPORTER MFSC"/>
    <property type="match status" value="1"/>
</dbReference>
<feature type="region of interest" description="Disordered" evidence="8">
    <location>
        <begin position="505"/>
        <end position="531"/>
    </location>
</feature>
<keyword evidence="3" id="KW-0813">Transport</keyword>
<dbReference type="CDD" id="cd17321">
    <property type="entry name" value="MFS_MMR_MDR_like"/>
    <property type="match status" value="1"/>
</dbReference>
<dbReference type="GO" id="GO:0005886">
    <property type="term" value="C:plasma membrane"/>
    <property type="evidence" value="ECO:0007669"/>
    <property type="project" value="UniProtKB-SubCell"/>
</dbReference>
<evidence type="ECO:0000256" key="9">
    <source>
        <dbReference type="SAM" id="Phobius"/>
    </source>
</evidence>
<evidence type="ECO:0000313" key="11">
    <source>
        <dbReference type="EMBL" id="MCP2164758.1"/>
    </source>
</evidence>
<dbReference type="PANTHER" id="PTHR42718:SF9">
    <property type="entry name" value="MAJOR FACILITATOR SUPERFAMILY MULTIDRUG TRANSPORTER MFSC"/>
    <property type="match status" value="1"/>
</dbReference>
<dbReference type="EMBL" id="JAMTCK010000003">
    <property type="protein sequence ID" value="MCP2164758.1"/>
    <property type="molecule type" value="Genomic_DNA"/>
</dbReference>
<organism evidence="11 12">
    <name type="scientific">Goodfellowiella coeruleoviolacea</name>
    <dbReference type="NCBI Taxonomy" id="334858"/>
    <lineage>
        <taxon>Bacteria</taxon>
        <taxon>Bacillati</taxon>
        <taxon>Actinomycetota</taxon>
        <taxon>Actinomycetes</taxon>
        <taxon>Pseudonocardiales</taxon>
        <taxon>Pseudonocardiaceae</taxon>
        <taxon>Goodfellowiella</taxon>
    </lineage>
</organism>
<dbReference type="Proteomes" id="UP001206128">
    <property type="component" value="Unassembled WGS sequence"/>
</dbReference>
<feature type="transmembrane region" description="Helical" evidence="9">
    <location>
        <begin position="201"/>
        <end position="220"/>
    </location>
</feature>
<keyword evidence="6 9" id="KW-1133">Transmembrane helix</keyword>
<feature type="transmembrane region" description="Helical" evidence="9">
    <location>
        <begin position="12"/>
        <end position="29"/>
    </location>
</feature>
<name>A0AAE3GEP2_9PSEU</name>
<protein>
    <submittedName>
        <fullName evidence="11">Drug resistance transporter, EmrB/QacA subfamily</fullName>
    </submittedName>
</protein>
<dbReference type="AlphaFoldDB" id="A0AAE3GEP2"/>
<feature type="transmembrane region" description="Helical" evidence="9">
    <location>
        <begin position="405"/>
        <end position="422"/>
    </location>
</feature>
<evidence type="ECO:0000256" key="5">
    <source>
        <dbReference type="ARBA" id="ARBA00022692"/>
    </source>
</evidence>
<dbReference type="NCBIfam" id="TIGR00711">
    <property type="entry name" value="efflux_EmrB"/>
    <property type="match status" value="1"/>
</dbReference>
<dbReference type="PROSITE" id="PS50850">
    <property type="entry name" value="MFS"/>
    <property type="match status" value="1"/>
</dbReference>
<evidence type="ECO:0000256" key="8">
    <source>
        <dbReference type="SAM" id="MobiDB-lite"/>
    </source>
</evidence>
<feature type="transmembrane region" description="Helical" evidence="9">
    <location>
        <begin position="333"/>
        <end position="355"/>
    </location>
</feature>
<feature type="transmembrane region" description="Helical" evidence="9">
    <location>
        <begin position="226"/>
        <end position="247"/>
    </location>
</feature>
<feature type="transmembrane region" description="Helical" evidence="9">
    <location>
        <begin position="80"/>
        <end position="99"/>
    </location>
</feature>
<gene>
    <name evidence="11" type="ORF">LX83_001598</name>
</gene>
<keyword evidence="4" id="KW-1003">Cell membrane</keyword>
<evidence type="ECO:0000256" key="4">
    <source>
        <dbReference type="ARBA" id="ARBA00022475"/>
    </source>
</evidence>
<keyword evidence="5 9" id="KW-0812">Transmembrane</keyword>
<proteinExistence type="inferred from homology"/>
<feature type="transmembrane region" description="Helical" evidence="9">
    <location>
        <begin position="105"/>
        <end position="127"/>
    </location>
</feature>
<comment type="caution">
    <text evidence="11">The sequence shown here is derived from an EMBL/GenBank/DDBJ whole genome shotgun (WGS) entry which is preliminary data.</text>
</comment>
<dbReference type="GO" id="GO:0022857">
    <property type="term" value="F:transmembrane transporter activity"/>
    <property type="evidence" value="ECO:0007669"/>
    <property type="project" value="InterPro"/>
</dbReference>
<evidence type="ECO:0000256" key="7">
    <source>
        <dbReference type="ARBA" id="ARBA00023136"/>
    </source>
</evidence>
<comment type="subcellular location">
    <subcellularLocation>
        <location evidence="1">Cell membrane</location>
        <topology evidence="1">Multi-pass membrane protein</topology>
    </subcellularLocation>
</comment>
<dbReference type="SUPFAM" id="SSF103473">
    <property type="entry name" value="MFS general substrate transporter"/>
    <property type="match status" value="1"/>
</dbReference>
<sequence>MSDRVVAPGRPGLVLAFLASGVFMAYLDSTIVNVALPQMQARLAVTVSQLQWVVAGYTLVVACLLLTAGTLGDLFGRRRLFLAGLLGFTAASALCALAPDYPTLLIARLLQGVGGSVLIPVSLALISSTFPDPARRARAIGVWAGVGGLAMALGPLLGGVLVAAFGWPSIFWINVPIGVLAVLVLRRVLTEHRPARTRRPDVVGQVLFVVTTAALTYALIEGADQGWTSAPILGCFLAAAVGIVAFVRWELRHRDPMVPMELFCRPVFVVAGAVNLFGLFGLYGSIFLLTLYLQQVNQLSATQAGVRFLALNAAVMVCSYLASALAAKVAPRVLITLGSALSSAGLLGLLTLQVGTGYASYWWALVLLGAGLSLVGAPATVALLGSVPAHQAGTASGISNTFRQIGSLLGVAVCGTLLVARMRSTVPDRLAGIPLPAPLRDTTTAQLASGDLSVINQLPEGIRRAVFEATAPALVDGLHLGVTVAAVCAVVGGISALVVLRNRGGATDPAQSSTQDSPMGMDAVEVAGAGR</sequence>
<evidence type="ECO:0000259" key="10">
    <source>
        <dbReference type="PROSITE" id="PS50850"/>
    </source>
</evidence>
<dbReference type="RefSeq" id="WP_253768813.1">
    <property type="nucleotide sequence ID" value="NZ_JAMTCK010000003.1"/>
</dbReference>
<feature type="domain" description="Major facilitator superfamily (MFS) profile" evidence="10">
    <location>
        <begin position="14"/>
        <end position="504"/>
    </location>
</feature>
<feature type="transmembrane region" description="Helical" evidence="9">
    <location>
        <begin position="49"/>
        <end position="68"/>
    </location>
</feature>
<keyword evidence="7 9" id="KW-0472">Membrane</keyword>
<comment type="similarity">
    <text evidence="2">Belongs to the major facilitator superfamily. EmrB family.</text>
</comment>
<evidence type="ECO:0000256" key="2">
    <source>
        <dbReference type="ARBA" id="ARBA00008537"/>
    </source>
</evidence>
<evidence type="ECO:0000313" key="12">
    <source>
        <dbReference type="Proteomes" id="UP001206128"/>
    </source>
</evidence>
<dbReference type="InterPro" id="IPR004638">
    <property type="entry name" value="EmrB-like"/>
</dbReference>
<feature type="transmembrane region" description="Helical" evidence="9">
    <location>
        <begin position="267"/>
        <end position="293"/>
    </location>
</feature>
<dbReference type="InterPro" id="IPR011701">
    <property type="entry name" value="MFS"/>
</dbReference>
<evidence type="ECO:0000256" key="6">
    <source>
        <dbReference type="ARBA" id="ARBA00022989"/>
    </source>
</evidence>
<evidence type="ECO:0000256" key="3">
    <source>
        <dbReference type="ARBA" id="ARBA00022448"/>
    </source>
</evidence>
<dbReference type="InterPro" id="IPR036259">
    <property type="entry name" value="MFS_trans_sf"/>
</dbReference>
<dbReference type="Pfam" id="PF07690">
    <property type="entry name" value="MFS_1"/>
    <property type="match status" value="1"/>
</dbReference>
<dbReference type="InterPro" id="IPR020846">
    <property type="entry name" value="MFS_dom"/>
</dbReference>
<dbReference type="Gene3D" id="1.20.1250.20">
    <property type="entry name" value="MFS general substrate transporter like domains"/>
    <property type="match status" value="1"/>
</dbReference>
<feature type="transmembrane region" description="Helical" evidence="9">
    <location>
        <begin position="305"/>
        <end position="326"/>
    </location>
</feature>